<dbReference type="InterPro" id="IPR050697">
    <property type="entry name" value="Adenylyl/Guanylyl_Cyclase_3/4"/>
</dbReference>
<evidence type="ECO:0000259" key="2">
    <source>
        <dbReference type="PROSITE" id="PS50125"/>
    </source>
</evidence>
<protein>
    <submittedName>
        <fullName evidence="3">Adenylate cyclase</fullName>
    </submittedName>
</protein>
<dbReference type="STRING" id="356660.SAMN05444336_104229"/>
<feature type="domain" description="Guanylate cyclase" evidence="2">
    <location>
        <begin position="260"/>
        <end position="395"/>
    </location>
</feature>
<dbReference type="CDD" id="cd07302">
    <property type="entry name" value="CHD"/>
    <property type="match status" value="1"/>
</dbReference>
<proteinExistence type="predicted"/>
<dbReference type="GO" id="GO:0004016">
    <property type="term" value="F:adenylate cyclase activity"/>
    <property type="evidence" value="ECO:0007669"/>
    <property type="project" value="UniProtKB-ARBA"/>
</dbReference>
<gene>
    <name evidence="3" type="ORF">SAMN05444336_104229</name>
</gene>
<dbReference type="Proteomes" id="UP000199118">
    <property type="component" value="Unassembled WGS sequence"/>
</dbReference>
<evidence type="ECO:0000313" key="4">
    <source>
        <dbReference type="Proteomes" id="UP000199118"/>
    </source>
</evidence>
<dbReference type="Gene3D" id="3.30.70.1230">
    <property type="entry name" value="Nucleotide cyclase"/>
    <property type="match status" value="1"/>
</dbReference>
<dbReference type="Pfam" id="PF00211">
    <property type="entry name" value="Guanylate_cyc"/>
    <property type="match status" value="1"/>
</dbReference>
<organism evidence="3 4">
    <name type="scientific">Albimonas donghaensis</name>
    <dbReference type="NCBI Taxonomy" id="356660"/>
    <lineage>
        <taxon>Bacteria</taxon>
        <taxon>Pseudomonadati</taxon>
        <taxon>Pseudomonadota</taxon>
        <taxon>Alphaproteobacteria</taxon>
        <taxon>Rhodobacterales</taxon>
        <taxon>Paracoccaceae</taxon>
        <taxon>Albimonas</taxon>
    </lineage>
</organism>
<accession>A0A1H3AKR3</accession>
<dbReference type="InterPro" id="IPR001054">
    <property type="entry name" value="A/G_cyclase"/>
</dbReference>
<sequence length="458" mass="49276">MARDVMDRDARPQGLSGGSVGEGAGKRGDNREGGAASRSDDPNIADWLMRRALRQTRLSDAIPALGRKLAAAGLPVARINVGGFMLHPVLGALDLTWDAQSEGAARSQTRTRRALGSEAFKNAPFYYLFSRDLPELRHRLADPEARTRFPLFERLHEEGLTDYLALYVGFEKPLAAPLDDGVEGTECAMCSFATRDPEGFSEDDLARLRALALPIALVIKTAIADNFAQALLDTYLGRLSGRNVLTGHVQKGDGRLIDCVLWYSDLRGSTALSSELEIERYFSTINDYFDCTAEAVLDHGGEVLKFIGDGVMAIFPIDGETRTAEAMGRAAAETARDALARGHALNLRRARERLDPIAFGIGLHAGRVMHGNVGTDRRLDMTVTGPAANQVVRLETATKAAGVPVIASAEFAELCPEEMVPIGARELPGIPGLTELFALPEDVAPEDADAAPQDDVAG</sequence>
<dbReference type="SMART" id="SM00044">
    <property type="entry name" value="CYCc"/>
    <property type="match status" value="1"/>
</dbReference>
<dbReference type="GO" id="GO:0035556">
    <property type="term" value="P:intracellular signal transduction"/>
    <property type="evidence" value="ECO:0007669"/>
    <property type="project" value="InterPro"/>
</dbReference>
<feature type="compositionally biased region" description="Basic and acidic residues" evidence="1">
    <location>
        <begin position="1"/>
        <end position="11"/>
    </location>
</feature>
<dbReference type="SUPFAM" id="SSF55073">
    <property type="entry name" value="Nucleotide cyclase"/>
    <property type="match status" value="1"/>
</dbReference>
<dbReference type="PANTHER" id="PTHR43081:SF11">
    <property type="entry name" value="BLR2264 PROTEIN"/>
    <property type="match status" value="1"/>
</dbReference>
<dbReference type="InterPro" id="IPR029787">
    <property type="entry name" value="Nucleotide_cyclase"/>
</dbReference>
<dbReference type="PANTHER" id="PTHR43081">
    <property type="entry name" value="ADENYLATE CYCLASE, TERMINAL-DIFFERENTIATION SPECIFIC-RELATED"/>
    <property type="match status" value="1"/>
</dbReference>
<dbReference type="PROSITE" id="PS50125">
    <property type="entry name" value="GUANYLATE_CYCLASE_2"/>
    <property type="match status" value="1"/>
</dbReference>
<dbReference type="AlphaFoldDB" id="A0A1H3AKR3"/>
<feature type="region of interest" description="Disordered" evidence="1">
    <location>
        <begin position="1"/>
        <end position="42"/>
    </location>
</feature>
<reference evidence="3 4" key="1">
    <citation type="submission" date="2016-10" db="EMBL/GenBank/DDBJ databases">
        <authorList>
            <person name="de Groot N.N."/>
        </authorList>
    </citation>
    <scope>NUCLEOTIDE SEQUENCE [LARGE SCALE GENOMIC DNA]</scope>
    <source>
        <strain evidence="3 4">DSM 17890</strain>
    </source>
</reference>
<dbReference type="GO" id="GO:0006171">
    <property type="term" value="P:cAMP biosynthetic process"/>
    <property type="evidence" value="ECO:0007669"/>
    <property type="project" value="TreeGrafter"/>
</dbReference>
<dbReference type="EMBL" id="FNMZ01000004">
    <property type="protein sequence ID" value="SDX30276.1"/>
    <property type="molecule type" value="Genomic_DNA"/>
</dbReference>
<evidence type="ECO:0000313" key="3">
    <source>
        <dbReference type="EMBL" id="SDX30276.1"/>
    </source>
</evidence>
<name>A0A1H3AKR3_9RHOB</name>
<keyword evidence="4" id="KW-1185">Reference proteome</keyword>
<evidence type="ECO:0000256" key="1">
    <source>
        <dbReference type="SAM" id="MobiDB-lite"/>
    </source>
</evidence>